<gene>
    <name evidence="2" type="primary">me53</name>
</gene>
<dbReference type="Pfam" id="PF06061">
    <property type="entry name" value="Baculo_ME53"/>
    <property type="match status" value="1"/>
</dbReference>
<feature type="region of interest" description="Disordered" evidence="1">
    <location>
        <begin position="29"/>
        <end position="51"/>
    </location>
</feature>
<organismHost>
    <name type="scientific">Antheraea pernyi</name>
    <name type="common">Chinese oak silk moth</name>
    <name type="synonym">Bombyx pernyi</name>
    <dbReference type="NCBI Taxonomy" id="7119"/>
</organismHost>
<evidence type="ECO:0000313" key="2">
    <source>
        <dbReference type="EMBL" id="BAX08787.1"/>
    </source>
</evidence>
<reference evidence="2" key="1">
    <citation type="submission" date="2016-11" db="EMBL/GenBank/DDBJ databases">
        <title>Comparative analyses of deletion mutations and their pathological effects of nucleopolyhedroviruses isolated from saturniid wild silkworms.</title>
        <authorList>
            <person name="Sasaki K."/>
            <person name="Huang Y."/>
            <person name="Shi M."/>
            <person name="Wang X."/>
            <person name="Kajiura Z."/>
            <person name="Kobayashi J."/>
        </authorList>
    </citation>
    <scope>NUCLEOTIDE SEQUENCE</scope>
    <source>
        <strain evidence="2">Liaoning</strain>
    </source>
</reference>
<name>A0A1V1FZI5_NPVAP</name>
<organism evidence="2">
    <name type="scientific">Antheraea pernyi nuclear polyhedrosis virus</name>
    <name type="common">ApNPV</name>
    <dbReference type="NCBI Taxonomy" id="161494"/>
    <lineage>
        <taxon>Viruses</taxon>
        <taxon>Viruses incertae sedis</taxon>
        <taxon>Naldaviricetes</taxon>
        <taxon>Lefavirales</taxon>
        <taxon>Baculoviridae</taxon>
        <taxon>Alphabaculovirus</taxon>
        <taxon>Alphabaculovirus anpernyi</taxon>
    </lineage>
</organism>
<proteinExistence type="predicted"/>
<dbReference type="EMBL" id="LC194889">
    <property type="protein sequence ID" value="BAX08787.1"/>
    <property type="molecule type" value="Genomic_DNA"/>
</dbReference>
<sequence length="477" mass="54660">MHSGAVNAQSMNWFKENNIFDARKNGRATAPPAKVKAPVAAKTPPPAKTTSIVPVKAAPTLPRRPANKTEQAHAAIVKRIGRGDNRHNKVFSNCVPPEYGHRFDDMSACSHKLEYARARDLREHFLSDNEREAMRATLRFATNYVTGYISSKDMLAFGRAENVNTKDGLEYVQESQCTICGYKFKDNTRPWLLYVVLREPPRAPSEGDEPEPPQPPNTPDRFDFACCDCTDELKDPLNSFEIYPGLTAVHTKKLFESGFFYQYIFPLEFNVQYFKRDKIQIKHHEGPFETMQRLLRDHRGPNEHIMYISFSTTGGLVLKETNYDARILRYRNLFDAPTVADDVNCFTVSSPSQLMKALDDRRFDTINGTVFVEMYGFAIQEFVTGVVTFPVRPVKGNYCVACKKTKLYHNNPVICCSRCGFTNRFVFGDKYDALYFHWEAVQTHKEHNELVRYYDLKLHARICDERLKAALAKNIDV</sequence>
<dbReference type="InterPro" id="IPR010336">
    <property type="entry name" value="Baculo_ME53"/>
</dbReference>
<dbReference type="GO" id="GO:0008270">
    <property type="term" value="F:zinc ion binding"/>
    <property type="evidence" value="ECO:0007669"/>
    <property type="project" value="InterPro"/>
</dbReference>
<accession>A0A1V1FZI5</accession>
<evidence type="ECO:0000256" key="1">
    <source>
        <dbReference type="SAM" id="MobiDB-lite"/>
    </source>
</evidence>
<feature type="compositionally biased region" description="Low complexity" evidence="1">
    <location>
        <begin position="29"/>
        <end position="42"/>
    </location>
</feature>
<dbReference type="GO" id="GO:0003677">
    <property type="term" value="F:DNA binding"/>
    <property type="evidence" value="ECO:0007669"/>
    <property type="project" value="InterPro"/>
</dbReference>
<protein>
    <submittedName>
        <fullName evidence="2">ME53</fullName>
    </submittedName>
</protein>